<reference evidence="8 9" key="1">
    <citation type="submission" date="2024-05" db="EMBL/GenBank/DDBJ databases">
        <authorList>
            <person name="Duchaud E."/>
        </authorList>
    </citation>
    <scope>NUCLEOTIDE SEQUENCE [LARGE SCALE GENOMIC DNA]</scope>
    <source>
        <strain evidence="8">Ena-SAMPLE-TAB-13-05-2024-13:56:06:370-140305</strain>
    </source>
</reference>
<evidence type="ECO:0000259" key="6">
    <source>
        <dbReference type="PROSITE" id="PS50043"/>
    </source>
</evidence>
<dbReference type="SUPFAM" id="SSF52172">
    <property type="entry name" value="CheY-like"/>
    <property type="match status" value="1"/>
</dbReference>
<dbReference type="SMART" id="SM00421">
    <property type="entry name" value="HTH_LUXR"/>
    <property type="match status" value="1"/>
</dbReference>
<dbReference type="Gene3D" id="3.40.50.2300">
    <property type="match status" value="1"/>
</dbReference>
<keyword evidence="2" id="KW-0805">Transcription regulation</keyword>
<dbReference type="PANTHER" id="PTHR43214:SF41">
    <property type="entry name" value="NITRATE_NITRITE RESPONSE REGULATOR PROTEIN NARP"/>
    <property type="match status" value="1"/>
</dbReference>
<dbReference type="CDD" id="cd17535">
    <property type="entry name" value="REC_NarL-like"/>
    <property type="match status" value="1"/>
</dbReference>
<dbReference type="SMART" id="SM00448">
    <property type="entry name" value="REC"/>
    <property type="match status" value="1"/>
</dbReference>
<sequence>MKESKIKVLLVDDHAMFLDGVQSILKELNVVSITGIAKTGSDALKLIGINQPDIVITDIEMPEMTGINLTKKIKKLHKEIKVIVVSSHANSKTITDAINAGANSYIFKNTGKKELFKTIELVFKGGNYFPLEVKETLSNSLFDPKKKKEEAVKLSKRETEVLTLISKEKSTQEISKALFISINTVETHRKNLMRKIGTKNMVGLVKYAIQQGIVS</sequence>
<dbReference type="RefSeq" id="WP_348739959.1">
    <property type="nucleotide sequence ID" value="NZ_CAXJRC010000044.1"/>
</dbReference>
<dbReference type="Proteomes" id="UP001497602">
    <property type="component" value="Unassembled WGS sequence"/>
</dbReference>
<evidence type="ECO:0000256" key="4">
    <source>
        <dbReference type="ARBA" id="ARBA00023163"/>
    </source>
</evidence>
<evidence type="ECO:0000256" key="2">
    <source>
        <dbReference type="ARBA" id="ARBA00023015"/>
    </source>
</evidence>
<keyword evidence="1 5" id="KW-0597">Phosphoprotein</keyword>
<dbReference type="SUPFAM" id="SSF46894">
    <property type="entry name" value="C-terminal effector domain of the bipartite response regulators"/>
    <property type="match status" value="1"/>
</dbReference>
<keyword evidence="3 8" id="KW-0238">DNA-binding</keyword>
<keyword evidence="4" id="KW-0804">Transcription</keyword>
<organism evidence="8 9">
    <name type="scientific">Tenacibaculum vairaonense</name>
    <dbReference type="NCBI Taxonomy" id="3137860"/>
    <lineage>
        <taxon>Bacteria</taxon>
        <taxon>Pseudomonadati</taxon>
        <taxon>Bacteroidota</taxon>
        <taxon>Flavobacteriia</taxon>
        <taxon>Flavobacteriales</taxon>
        <taxon>Flavobacteriaceae</taxon>
        <taxon>Tenacibaculum</taxon>
    </lineage>
</organism>
<feature type="modified residue" description="4-aspartylphosphate" evidence="5">
    <location>
        <position position="58"/>
    </location>
</feature>
<dbReference type="PROSITE" id="PS50110">
    <property type="entry name" value="RESPONSE_REGULATORY"/>
    <property type="match status" value="1"/>
</dbReference>
<dbReference type="PRINTS" id="PR00038">
    <property type="entry name" value="HTHLUXR"/>
</dbReference>
<dbReference type="GO" id="GO:0003677">
    <property type="term" value="F:DNA binding"/>
    <property type="evidence" value="ECO:0007669"/>
    <property type="project" value="UniProtKB-KW"/>
</dbReference>
<feature type="domain" description="HTH luxR-type" evidence="6">
    <location>
        <begin position="147"/>
        <end position="212"/>
    </location>
</feature>
<dbReference type="InterPro" id="IPR058245">
    <property type="entry name" value="NreC/VraR/RcsB-like_REC"/>
</dbReference>
<evidence type="ECO:0000259" key="7">
    <source>
        <dbReference type="PROSITE" id="PS50110"/>
    </source>
</evidence>
<dbReference type="Pfam" id="PF00196">
    <property type="entry name" value="GerE"/>
    <property type="match status" value="1"/>
</dbReference>
<dbReference type="InterPro" id="IPR000792">
    <property type="entry name" value="Tscrpt_reg_LuxR_C"/>
</dbReference>
<dbReference type="PROSITE" id="PS50043">
    <property type="entry name" value="HTH_LUXR_2"/>
    <property type="match status" value="1"/>
</dbReference>
<protein>
    <submittedName>
        <fullName evidence="8">DNA-binding response regulator, NarL/FixJ family, contains REC and HTH domains</fullName>
    </submittedName>
</protein>
<evidence type="ECO:0000256" key="1">
    <source>
        <dbReference type="ARBA" id="ARBA00022553"/>
    </source>
</evidence>
<evidence type="ECO:0000256" key="3">
    <source>
        <dbReference type="ARBA" id="ARBA00023125"/>
    </source>
</evidence>
<dbReference type="InterPro" id="IPR001789">
    <property type="entry name" value="Sig_transdc_resp-reg_receiver"/>
</dbReference>
<dbReference type="PANTHER" id="PTHR43214">
    <property type="entry name" value="TWO-COMPONENT RESPONSE REGULATOR"/>
    <property type="match status" value="1"/>
</dbReference>
<proteinExistence type="predicted"/>
<dbReference type="InterPro" id="IPR039420">
    <property type="entry name" value="WalR-like"/>
</dbReference>
<dbReference type="InterPro" id="IPR011006">
    <property type="entry name" value="CheY-like_superfamily"/>
</dbReference>
<evidence type="ECO:0000313" key="9">
    <source>
        <dbReference type="Proteomes" id="UP001497602"/>
    </source>
</evidence>
<comment type="caution">
    <text evidence="8">The sequence shown here is derived from an EMBL/GenBank/DDBJ whole genome shotgun (WGS) entry which is preliminary data.</text>
</comment>
<accession>A0ABP1FHM2</accession>
<evidence type="ECO:0000256" key="5">
    <source>
        <dbReference type="PROSITE-ProRule" id="PRU00169"/>
    </source>
</evidence>
<feature type="domain" description="Response regulatory" evidence="7">
    <location>
        <begin position="7"/>
        <end position="123"/>
    </location>
</feature>
<dbReference type="Pfam" id="PF00072">
    <property type="entry name" value="Response_reg"/>
    <property type="match status" value="1"/>
</dbReference>
<name>A0ABP1FHM2_9FLAO</name>
<dbReference type="InterPro" id="IPR016032">
    <property type="entry name" value="Sig_transdc_resp-reg_C-effctor"/>
</dbReference>
<dbReference type="CDD" id="cd06170">
    <property type="entry name" value="LuxR_C_like"/>
    <property type="match status" value="1"/>
</dbReference>
<keyword evidence="9" id="KW-1185">Reference proteome</keyword>
<dbReference type="EMBL" id="CAXJRC010000044">
    <property type="protein sequence ID" value="CAL2108369.1"/>
    <property type="molecule type" value="Genomic_DNA"/>
</dbReference>
<evidence type="ECO:0000313" key="8">
    <source>
        <dbReference type="EMBL" id="CAL2108369.1"/>
    </source>
</evidence>
<gene>
    <name evidence="8" type="ORF">T190115A13A_70142</name>
</gene>